<dbReference type="SUPFAM" id="SSF52172">
    <property type="entry name" value="CheY-like"/>
    <property type="match status" value="1"/>
</dbReference>
<dbReference type="InterPro" id="IPR004358">
    <property type="entry name" value="Sig_transdc_His_kin-like_C"/>
</dbReference>
<keyword evidence="10" id="KW-1133">Transmembrane helix</keyword>
<dbReference type="InterPro" id="IPR036097">
    <property type="entry name" value="HisK_dim/P_sf"/>
</dbReference>
<evidence type="ECO:0000256" key="7">
    <source>
        <dbReference type="ARBA" id="ARBA00022840"/>
    </source>
</evidence>
<dbReference type="InterPro" id="IPR003661">
    <property type="entry name" value="HisK_dim/P_dom"/>
</dbReference>
<evidence type="ECO:0000256" key="1">
    <source>
        <dbReference type="ARBA" id="ARBA00000085"/>
    </source>
</evidence>
<evidence type="ECO:0000256" key="10">
    <source>
        <dbReference type="SAM" id="Phobius"/>
    </source>
</evidence>
<evidence type="ECO:0000256" key="2">
    <source>
        <dbReference type="ARBA" id="ARBA00012438"/>
    </source>
</evidence>
<evidence type="ECO:0000313" key="13">
    <source>
        <dbReference type="EMBL" id="HCT58593.1"/>
    </source>
</evidence>
<dbReference type="InterPro" id="IPR003594">
    <property type="entry name" value="HATPase_dom"/>
</dbReference>
<evidence type="ECO:0000259" key="12">
    <source>
        <dbReference type="PROSITE" id="PS50110"/>
    </source>
</evidence>
<accession>A0A3D4VBV4</accession>
<feature type="domain" description="Histidine kinase" evidence="11">
    <location>
        <begin position="274"/>
        <end position="489"/>
    </location>
</feature>
<dbReference type="EMBL" id="DPIY01000011">
    <property type="protein sequence ID" value="HCT58593.1"/>
    <property type="molecule type" value="Genomic_DNA"/>
</dbReference>
<dbReference type="Pfam" id="PF02518">
    <property type="entry name" value="HATPase_c"/>
    <property type="match status" value="1"/>
</dbReference>
<dbReference type="PANTHER" id="PTHR43065:SF10">
    <property type="entry name" value="PEROXIDE STRESS-ACTIVATED HISTIDINE KINASE MAK3"/>
    <property type="match status" value="1"/>
</dbReference>
<evidence type="ECO:0000256" key="6">
    <source>
        <dbReference type="ARBA" id="ARBA00022777"/>
    </source>
</evidence>
<feature type="transmembrane region" description="Helical" evidence="10">
    <location>
        <begin position="100"/>
        <end position="124"/>
    </location>
</feature>
<feature type="domain" description="Response regulatory" evidence="12">
    <location>
        <begin position="515"/>
        <end position="635"/>
    </location>
</feature>
<dbReference type="CDD" id="cd00082">
    <property type="entry name" value="HisKA"/>
    <property type="match status" value="1"/>
</dbReference>
<dbReference type="GO" id="GO:0000155">
    <property type="term" value="F:phosphorelay sensor kinase activity"/>
    <property type="evidence" value="ECO:0007669"/>
    <property type="project" value="InterPro"/>
</dbReference>
<protein>
    <recommendedName>
        <fullName evidence="2">histidine kinase</fullName>
        <ecNumber evidence="2">2.7.13.3</ecNumber>
    </recommendedName>
</protein>
<evidence type="ECO:0000259" key="11">
    <source>
        <dbReference type="PROSITE" id="PS50109"/>
    </source>
</evidence>
<dbReference type="SMART" id="SM00387">
    <property type="entry name" value="HATPase_c"/>
    <property type="match status" value="1"/>
</dbReference>
<keyword evidence="8" id="KW-0902">Two-component regulatory system</keyword>
<keyword evidence="4" id="KW-0808">Transferase</keyword>
<comment type="catalytic activity">
    <reaction evidence="1">
        <text>ATP + protein L-histidine = ADP + protein N-phospho-L-histidine.</text>
        <dbReference type="EC" id="2.7.13.3"/>
    </reaction>
</comment>
<feature type="transmembrane region" description="Helical" evidence="10">
    <location>
        <begin position="66"/>
        <end position="88"/>
    </location>
</feature>
<feature type="transmembrane region" description="Helical" evidence="10">
    <location>
        <begin position="144"/>
        <end position="167"/>
    </location>
</feature>
<evidence type="ECO:0000313" key="14">
    <source>
        <dbReference type="Proteomes" id="UP000264071"/>
    </source>
</evidence>
<dbReference type="SUPFAM" id="SSF55874">
    <property type="entry name" value="ATPase domain of HSP90 chaperone/DNA topoisomerase II/histidine kinase"/>
    <property type="match status" value="1"/>
</dbReference>
<dbReference type="InterPro" id="IPR011006">
    <property type="entry name" value="CheY-like_superfamily"/>
</dbReference>
<evidence type="ECO:0000256" key="8">
    <source>
        <dbReference type="ARBA" id="ARBA00023012"/>
    </source>
</evidence>
<keyword evidence="6 13" id="KW-0418">Kinase</keyword>
<keyword evidence="7" id="KW-0067">ATP-binding</keyword>
<dbReference type="Proteomes" id="UP000264071">
    <property type="component" value="Unassembled WGS sequence"/>
</dbReference>
<dbReference type="PRINTS" id="PR00344">
    <property type="entry name" value="BCTRLSENSOR"/>
</dbReference>
<feature type="transmembrane region" description="Helical" evidence="10">
    <location>
        <begin position="37"/>
        <end position="60"/>
    </location>
</feature>
<dbReference type="Gene3D" id="1.10.287.130">
    <property type="match status" value="1"/>
</dbReference>
<sequence>MSIELILAVIGVALQFTTMAAAWTLGGAARWRRARWFTAVTLTAGMYCVVDVVGALQIMQGMNHDWTMGTNLVLATVHAATWLIFAFVDNAGRWQSVPLAVRSISIAAVAVNLTLVTTGLAHVLEPVRVAYIPMLQASVRRPELNALGQAAGALALLMFAGSAYGFLRRVRIGERGAGAILLGFGLFLLFTLEELAVASGWIDFIYLADLGYFSVVAPVAWQMLSGFRDDANELDQLSTHLTDEVRRRTEERDDARRVMLEQQRLASLGRLAAGVGHEINNPLQYLRFNLEELRDHPALRDDEEGRVAVDQAFEGVDRIRQVVDGLRTYVRPGADELVPLDIRDVARAALRVAAPQWRQGITVSTELADVPLVNGHEGRLVQVALNPIVNGAQAMLAHADATRKTLTVVTRTGADGWAEILVRDQGPGFAPEVTARLGEPYVTTKAATGGTGLGLFVARGIVEAHGGTVTFANLPEGGASVLVRLPPVKVPRQGVGERRTPQSFPVLPKTTTPLRVLVVEDDPSALHAIERGLVREGLEVTSYSRARDALAWLADAEVARRVDLVVTDLMMPDVSGSQFAAALATAHPRLRERLVVLTGGAAAPEEEAFLHEPGLLVLGKPITRQELAAQLRARVVAPTKGSRA</sequence>
<dbReference type="InterPro" id="IPR005467">
    <property type="entry name" value="His_kinase_dom"/>
</dbReference>
<dbReference type="Pfam" id="PF00512">
    <property type="entry name" value="HisKA"/>
    <property type="match status" value="1"/>
</dbReference>
<feature type="transmembrane region" description="Helical" evidence="10">
    <location>
        <begin position="6"/>
        <end position="25"/>
    </location>
</feature>
<dbReference type="PROSITE" id="PS50110">
    <property type="entry name" value="RESPONSE_REGULATORY"/>
    <property type="match status" value="1"/>
</dbReference>
<keyword evidence="3 9" id="KW-0597">Phosphoprotein</keyword>
<dbReference type="AlphaFoldDB" id="A0A3D4VBV4"/>
<dbReference type="PANTHER" id="PTHR43065">
    <property type="entry name" value="SENSOR HISTIDINE KINASE"/>
    <property type="match status" value="1"/>
</dbReference>
<dbReference type="CDD" id="cd00156">
    <property type="entry name" value="REC"/>
    <property type="match status" value="1"/>
</dbReference>
<dbReference type="SMART" id="SM00388">
    <property type="entry name" value="HisKA"/>
    <property type="match status" value="1"/>
</dbReference>
<dbReference type="Pfam" id="PF00072">
    <property type="entry name" value="Response_reg"/>
    <property type="match status" value="1"/>
</dbReference>
<dbReference type="SMART" id="SM00448">
    <property type="entry name" value="REC"/>
    <property type="match status" value="1"/>
</dbReference>
<dbReference type="Gene3D" id="3.40.50.2300">
    <property type="match status" value="1"/>
</dbReference>
<dbReference type="Gene3D" id="3.30.565.10">
    <property type="entry name" value="Histidine kinase-like ATPase, C-terminal domain"/>
    <property type="match status" value="1"/>
</dbReference>
<feature type="transmembrane region" description="Helical" evidence="10">
    <location>
        <begin position="179"/>
        <end position="198"/>
    </location>
</feature>
<organism evidence="13 14">
    <name type="scientific">Gemmatimonas aurantiaca</name>
    <dbReference type="NCBI Taxonomy" id="173480"/>
    <lineage>
        <taxon>Bacteria</taxon>
        <taxon>Pseudomonadati</taxon>
        <taxon>Gemmatimonadota</taxon>
        <taxon>Gemmatimonadia</taxon>
        <taxon>Gemmatimonadales</taxon>
        <taxon>Gemmatimonadaceae</taxon>
        <taxon>Gemmatimonas</taxon>
    </lineage>
</organism>
<feature type="modified residue" description="4-aspartylphosphate" evidence="9">
    <location>
        <position position="568"/>
    </location>
</feature>
<dbReference type="EC" id="2.7.13.3" evidence="2"/>
<dbReference type="InterPro" id="IPR036890">
    <property type="entry name" value="HATPase_C_sf"/>
</dbReference>
<dbReference type="GO" id="GO:0005524">
    <property type="term" value="F:ATP binding"/>
    <property type="evidence" value="ECO:0007669"/>
    <property type="project" value="UniProtKB-KW"/>
</dbReference>
<dbReference type="PROSITE" id="PS50109">
    <property type="entry name" value="HIS_KIN"/>
    <property type="match status" value="1"/>
</dbReference>
<evidence type="ECO:0000256" key="3">
    <source>
        <dbReference type="ARBA" id="ARBA00022553"/>
    </source>
</evidence>
<evidence type="ECO:0000256" key="4">
    <source>
        <dbReference type="ARBA" id="ARBA00022679"/>
    </source>
</evidence>
<keyword evidence="10" id="KW-0812">Transmembrane</keyword>
<evidence type="ECO:0000256" key="9">
    <source>
        <dbReference type="PROSITE-ProRule" id="PRU00169"/>
    </source>
</evidence>
<proteinExistence type="predicted"/>
<name>A0A3D4VBV4_9BACT</name>
<evidence type="ECO:0000256" key="5">
    <source>
        <dbReference type="ARBA" id="ARBA00022741"/>
    </source>
</evidence>
<gene>
    <name evidence="13" type="ORF">DGD08_15420</name>
</gene>
<comment type="caution">
    <text evidence="13">The sequence shown here is derived from an EMBL/GenBank/DDBJ whole genome shotgun (WGS) entry which is preliminary data.</text>
</comment>
<dbReference type="OMA" id="NIACYST"/>
<keyword evidence="10" id="KW-0472">Membrane</keyword>
<dbReference type="SUPFAM" id="SSF47384">
    <property type="entry name" value="Homodimeric domain of signal transducing histidine kinase"/>
    <property type="match status" value="1"/>
</dbReference>
<dbReference type="InterPro" id="IPR001789">
    <property type="entry name" value="Sig_transdc_resp-reg_receiver"/>
</dbReference>
<reference evidence="13 14" key="1">
    <citation type="journal article" date="2018" name="Nat. Biotechnol.">
        <title>A standardized bacterial taxonomy based on genome phylogeny substantially revises the tree of life.</title>
        <authorList>
            <person name="Parks D.H."/>
            <person name="Chuvochina M."/>
            <person name="Waite D.W."/>
            <person name="Rinke C."/>
            <person name="Skarshewski A."/>
            <person name="Chaumeil P.A."/>
            <person name="Hugenholtz P."/>
        </authorList>
    </citation>
    <scope>NUCLEOTIDE SEQUENCE [LARGE SCALE GENOMIC DNA]</scope>
    <source>
        <strain evidence="13">UBA8844</strain>
    </source>
</reference>
<keyword evidence="5" id="KW-0547">Nucleotide-binding</keyword>